<dbReference type="GeneID" id="36594460"/>
<gene>
    <name evidence="4" type="ORF">K444DRAFT_659754</name>
</gene>
<accession>A0A2J6TRD7</accession>
<feature type="region of interest" description="Disordered" evidence="2">
    <location>
        <begin position="325"/>
        <end position="346"/>
    </location>
</feature>
<reference evidence="4 5" key="1">
    <citation type="submission" date="2016-04" db="EMBL/GenBank/DDBJ databases">
        <title>A degradative enzymes factory behind the ericoid mycorrhizal symbiosis.</title>
        <authorList>
            <consortium name="DOE Joint Genome Institute"/>
            <person name="Martino E."/>
            <person name="Morin E."/>
            <person name="Grelet G."/>
            <person name="Kuo A."/>
            <person name="Kohler A."/>
            <person name="Daghino S."/>
            <person name="Barry K."/>
            <person name="Choi C."/>
            <person name="Cichocki N."/>
            <person name="Clum A."/>
            <person name="Copeland A."/>
            <person name="Hainaut M."/>
            <person name="Haridas S."/>
            <person name="Labutti K."/>
            <person name="Lindquist E."/>
            <person name="Lipzen A."/>
            <person name="Khouja H.-R."/>
            <person name="Murat C."/>
            <person name="Ohm R."/>
            <person name="Olson A."/>
            <person name="Spatafora J."/>
            <person name="Veneault-Fourrey C."/>
            <person name="Henrissat B."/>
            <person name="Grigoriev I."/>
            <person name="Martin F."/>
            <person name="Perotto S."/>
        </authorList>
    </citation>
    <scope>NUCLEOTIDE SEQUENCE [LARGE SCALE GENOMIC DNA]</scope>
    <source>
        <strain evidence="4 5">E</strain>
    </source>
</reference>
<dbReference type="Proteomes" id="UP000235371">
    <property type="component" value="Unassembled WGS sequence"/>
</dbReference>
<dbReference type="OrthoDB" id="5382659at2759"/>
<dbReference type="RefSeq" id="XP_024742456.1">
    <property type="nucleotide sequence ID" value="XM_024886383.1"/>
</dbReference>
<keyword evidence="1" id="KW-0479">Metal-binding</keyword>
<dbReference type="AlphaFoldDB" id="A0A2J6TRD7"/>
<dbReference type="InParanoid" id="A0A2J6TRD7"/>
<evidence type="ECO:0000313" key="4">
    <source>
        <dbReference type="EMBL" id="PMD65552.1"/>
    </source>
</evidence>
<dbReference type="PROSITE" id="PS50157">
    <property type="entry name" value="ZINC_FINGER_C2H2_2"/>
    <property type="match status" value="1"/>
</dbReference>
<feature type="domain" description="C2H2-type" evidence="3">
    <location>
        <begin position="175"/>
        <end position="202"/>
    </location>
</feature>
<evidence type="ECO:0000256" key="2">
    <source>
        <dbReference type="SAM" id="MobiDB-lite"/>
    </source>
</evidence>
<name>A0A2J6TRD7_9HELO</name>
<dbReference type="SUPFAM" id="SSF57667">
    <property type="entry name" value="beta-beta-alpha zinc fingers"/>
    <property type="match status" value="1"/>
</dbReference>
<protein>
    <recommendedName>
        <fullName evidence="3">C2H2-type domain-containing protein</fullName>
    </recommendedName>
</protein>
<dbReference type="PANTHER" id="PTHR38166:SF1">
    <property type="entry name" value="C2H2-TYPE DOMAIN-CONTAINING PROTEIN"/>
    <property type="match status" value="1"/>
</dbReference>
<dbReference type="PROSITE" id="PS00028">
    <property type="entry name" value="ZINC_FINGER_C2H2_1"/>
    <property type="match status" value="1"/>
</dbReference>
<dbReference type="GO" id="GO:0008270">
    <property type="term" value="F:zinc ion binding"/>
    <property type="evidence" value="ECO:0007669"/>
    <property type="project" value="UniProtKB-KW"/>
</dbReference>
<feature type="compositionally biased region" description="Low complexity" evidence="2">
    <location>
        <begin position="79"/>
        <end position="90"/>
    </location>
</feature>
<keyword evidence="5" id="KW-1185">Reference proteome</keyword>
<dbReference type="EMBL" id="KZ613746">
    <property type="protein sequence ID" value="PMD65552.1"/>
    <property type="molecule type" value="Genomic_DNA"/>
</dbReference>
<evidence type="ECO:0000313" key="5">
    <source>
        <dbReference type="Proteomes" id="UP000235371"/>
    </source>
</evidence>
<proteinExistence type="predicted"/>
<dbReference type="STRING" id="1095630.A0A2J6TRD7"/>
<organism evidence="4 5">
    <name type="scientific">Hyaloscypha bicolor E</name>
    <dbReference type="NCBI Taxonomy" id="1095630"/>
    <lineage>
        <taxon>Eukaryota</taxon>
        <taxon>Fungi</taxon>
        <taxon>Dikarya</taxon>
        <taxon>Ascomycota</taxon>
        <taxon>Pezizomycotina</taxon>
        <taxon>Leotiomycetes</taxon>
        <taxon>Helotiales</taxon>
        <taxon>Hyaloscyphaceae</taxon>
        <taxon>Hyaloscypha</taxon>
        <taxon>Hyaloscypha bicolor</taxon>
    </lineage>
</organism>
<evidence type="ECO:0000259" key="3">
    <source>
        <dbReference type="PROSITE" id="PS50157"/>
    </source>
</evidence>
<sequence>MEGAVLDASDHPMLKATGPAFTLPQPLPPVKANCLALYQPDVLKFPGFGSRAYTHWTDSELNSSPQTERESLSAPPTPSLSSSGISSIQSNTHEACPTPEASTRTTRLPLRGSKAKQNDFFGASEFGRLMLMDSEYEPFRTASRSGSSMQVPGRYRIAYPRGKVVDWTHWEPTKFQCSFCQERFLNDFDLRTHLRTHKRYRRLLKEEMGNNDLDSSPDPVDGPTQALRDASLASQKRPTLDDSCTPFPSGDIYSEDTRARQNNLSDGASGVASRTKSERDTRSTSSDENTDLCADIFHGLEGTTIERASFPTSPLHAKHPPPHLLLTKSGVEDPKSSLRSYTDCSEDEKEMLGSKDLLGCEDTPIFDLEMDGVQGNDNVEGLLMLRSSLASMKRKLIIHIMDEFMVLLKQDWAARTRNHGNAPGEAPNGTYQSKPRTSSQVSSNNRRRQYNGEDNDNGGPGDGDGDGDDDDQRAPKRVRASSFPANDNAKFACPYRKYDPRKYCVQNWRPCALTPLENVARVKAHLYRHHRIFQCKRCKHLFLNQSVLDEHILALEGCIPNRINLAEGITAETEKRLRSRKKTYPYQTEADRWEEIYRMLFSTPIIPSP</sequence>
<feature type="non-terminal residue" evidence="4">
    <location>
        <position position="609"/>
    </location>
</feature>
<feature type="region of interest" description="Disordered" evidence="2">
    <location>
        <begin position="59"/>
        <end position="113"/>
    </location>
</feature>
<feature type="region of interest" description="Disordered" evidence="2">
    <location>
        <begin position="418"/>
        <end position="481"/>
    </location>
</feature>
<keyword evidence="1" id="KW-0863">Zinc-finger</keyword>
<feature type="region of interest" description="Disordered" evidence="2">
    <location>
        <begin position="230"/>
        <end position="290"/>
    </location>
</feature>
<dbReference type="PANTHER" id="PTHR38166">
    <property type="entry name" value="C2H2-TYPE DOMAIN-CONTAINING PROTEIN-RELATED"/>
    <property type="match status" value="1"/>
</dbReference>
<evidence type="ECO:0000256" key="1">
    <source>
        <dbReference type="PROSITE-ProRule" id="PRU00042"/>
    </source>
</evidence>
<dbReference type="InterPro" id="IPR013087">
    <property type="entry name" value="Znf_C2H2_type"/>
</dbReference>
<dbReference type="InterPro" id="IPR036236">
    <property type="entry name" value="Znf_C2H2_sf"/>
</dbReference>
<keyword evidence="1" id="KW-0862">Zinc</keyword>
<dbReference type="SMART" id="SM00355">
    <property type="entry name" value="ZnF_C2H2"/>
    <property type="match status" value="2"/>
</dbReference>
<dbReference type="Gene3D" id="3.30.160.60">
    <property type="entry name" value="Classic Zinc Finger"/>
    <property type="match status" value="1"/>
</dbReference>